<dbReference type="RefSeq" id="WP_036992844.1">
    <property type="nucleotide sequence ID" value="NZ_FOGN01000008.1"/>
</dbReference>
<evidence type="ECO:0000313" key="5">
    <source>
        <dbReference type="Proteomes" id="UP000186904"/>
    </source>
</evidence>
<evidence type="ECO:0000313" key="2">
    <source>
        <dbReference type="EMBL" id="SES32450.1"/>
    </source>
</evidence>
<dbReference type="PANTHER" id="PTHR33734:SF22">
    <property type="entry name" value="MEMBRANE-BOUND LYTIC MUREIN TRANSGLYCOSYLASE D"/>
    <property type="match status" value="1"/>
</dbReference>
<dbReference type="PROSITE" id="PS51782">
    <property type="entry name" value="LYSM"/>
    <property type="match status" value="1"/>
</dbReference>
<dbReference type="Proteomes" id="UP000186904">
    <property type="component" value="Unassembled WGS sequence"/>
</dbReference>
<proteinExistence type="predicted"/>
<sequence length="678" mass="75110">MSYTVKSGDNLSLIARANGTTVATLMRLNPDVQDANTIYPGQQIQLPAGQPSRETRTVGQVADCSDCSDEYIDLIHQAEEGVFIPITEQEQQQIEREEAFLEQMIRQFYAGLDGAEQDIVAHKAAFMERLMRERVIDESNPAQPFQLTEIRRLAGNRHYAYVRKDSGWRRHRSYSIESQDRARQEGWFDHATGKVDPRKLGETIKKDLKIQFNAPIYQAFVDWCLLEWQSDDAKWTPIEGMPPIISRAEAQAMRFAMGASLSAGYDPKQLTAHIAAKATASASLVEGKAYSEIAWPAEEESEWTIRYRDETNQLQTASLGRFRALARIELAGFAGASAILAANVHVTAENGIPTLRGVGGTQRTGNEAANAEAGAFAGVRADGKVEGTIEWMDMLEDRPTWTTLCSLGVGAGAALGLGAEARVQLKWSARAQSFYFNVHAGVVVGPGASGELGAEVGAGAFLTMLHCVYNALLEVDFRRLEDVDYGAFKQLCAIAMHGLLTGSSIANEAARFGKEVMNEIVPEVTRLVNLHKTSMQREQLAIRLAENILADAGRGTASWLMYAPPEVKGALLDIVCYDYWLTPERIGSIRADKRDRAILLILEASQSWRDFEEVVSRMNSDGSKGSYSENRRRLFKLMDWLPSLEMHLIEYKLKNTVAVSDQPVRVARYVQLTGGQYA</sequence>
<accession>A0A031M8K5</accession>
<dbReference type="EMBL" id="FOUA01000008">
    <property type="protein sequence ID" value="SFM32498.1"/>
    <property type="molecule type" value="Genomic_DNA"/>
</dbReference>
<dbReference type="AlphaFoldDB" id="A0A031M8K5"/>
<dbReference type="EMBL" id="FOGN01000008">
    <property type="protein sequence ID" value="SES32450.1"/>
    <property type="molecule type" value="Genomic_DNA"/>
</dbReference>
<dbReference type="InterPro" id="IPR036779">
    <property type="entry name" value="LysM_dom_sf"/>
</dbReference>
<dbReference type="InterPro" id="IPR018392">
    <property type="entry name" value="LysM"/>
</dbReference>
<organism evidence="3 4">
    <name type="scientific">Halopseudomonas bauzanensis</name>
    <dbReference type="NCBI Taxonomy" id="653930"/>
    <lineage>
        <taxon>Bacteria</taxon>
        <taxon>Pseudomonadati</taxon>
        <taxon>Pseudomonadota</taxon>
        <taxon>Gammaproteobacteria</taxon>
        <taxon>Pseudomonadales</taxon>
        <taxon>Pseudomonadaceae</taxon>
        <taxon>Halopseudomonas</taxon>
    </lineage>
</organism>
<dbReference type="CDD" id="cd00118">
    <property type="entry name" value="LysM"/>
    <property type="match status" value="1"/>
</dbReference>
<gene>
    <name evidence="3" type="ORF">SAMN04487855_3192</name>
    <name evidence="2" type="ORF">SAMN05216589_3196</name>
</gene>
<dbReference type="Gene3D" id="3.10.350.10">
    <property type="entry name" value="LysM domain"/>
    <property type="match status" value="1"/>
</dbReference>
<dbReference type="GO" id="GO:0008932">
    <property type="term" value="F:lytic endotransglycosylase activity"/>
    <property type="evidence" value="ECO:0007669"/>
    <property type="project" value="TreeGrafter"/>
</dbReference>
<protein>
    <submittedName>
        <fullName evidence="3">LysM domain-containing protein</fullName>
    </submittedName>
</protein>
<dbReference type="PANTHER" id="PTHR33734">
    <property type="entry name" value="LYSM DOMAIN-CONTAINING GPI-ANCHORED PROTEIN 2"/>
    <property type="match status" value="1"/>
</dbReference>
<evidence type="ECO:0000313" key="4">
    <source>
        <dbReference type="Proteomes" id="UP000186599"/>
    </source>
</evidence>
<evidence type="ECO:0000259" key="1">
    <source>
        <dbReference type="PROSITE" id="PS51782"/>
    </source>
</evidence>
<evidence type="ECO:0000313" key="3">
    <source>
        <dbReference type="EMBL" id="SFM32498.1"/>
    </source>
</evidence>
<keyword evidence="4" id="KW-1185">Reference proteome</keyword>
<dbReference type="OrthoDB" id="7796826at2"/>
<dbReference type="SMART" id="SM00257">
    <property type="entry name" value="LysM"/>
    <property type="match status" value="1"/>
</dbReference>
<dbReference type="Pfam" id="PF01476">
    <property type="entry name" value="LysM"/>
    <property type="match status" value="1"/>
</dbReference>
<feature type="domain" description="LysM" evidence="1">
    <location>
        <begin position="1"/>
        <end position="46"/>
    </location>
</feature>
<dbReference type="Proteomes" id="UP000186599">
    <property type="component" value="Unassembled WGS sequence"/>
</dbReference>
<dbReference type="STRING" id="653930.SAMN05216589_3196"/>
<name>A0A031M8K5_9GAMM</name>
<reference evidence="4 5" key="1">
    <citation type="submission" date="2016-10" db="EMBL/GenBank/DDBJ databases">
        <authorList>
            <person name="de Groot N.N."/>
        </authorList>
    </citation>
    <scope>NUCLEOTIDE SEQUENCE [LARGE SCALE GENOMIC DNA]</scope>
    <source>
        <strain evidence="3 4">CGMCC 1.9095</strain>
        <strain evidence="2 5">DSM 22558</strain>
    </source>
</reference>
<dbReference type="SUPFAM" id="SSF54106">
    <property type="entry name" value="LysM domain"/>
    <property type="match status" value="1"/>
</dbReference>